<feature type="signal peptide" evidence="2">
    <location>
        <begin position="1"/>
        <end position="20"/>
    </location>
</feature>
<evidence type="ECO:0000256" key="2">
    <source>
        <dbReference type="SAM" id="SignalP"/>
    </source>
</evidence>
<organism evidence="3 4">
    <name type="scientific">Polistes dominula</name>
    <name type="common">European paper wasp</name>
    <name type="synonym">Vespa dominula</name>
    <dbReference type="NCBI Taxonomy" id="743375"/>
    <lineage>
        <taxon>Eukaryota</taxon>
        <taxon>Metazoa</taxon>
        <taxon>Ecdysozoa</taxon>
        <taxon>Arthropoda</taxon>
        <taxon>Hexapoda</taxon>
        <taxon>Insecta</taxon>
        <taxon>Pterygota</taxon>
        <taxon>Neoptera</taxon>
        <taxon>Endopterygota</taxon>
        <taxon>Hymenoptera</taxon>
        <taxon>Apocrita</taxon>
        <taxon>Aculeata</taxon>
        <taxon>Vespoidea</taxon>
        <taxon>Vespidae</taxon>
        <taxon>Polistinae</taxon>
        <taxon>Polistini</taxon>
        <taxon>Polistes</taxon>
    </lineage>
</organism>
<reference evidence="4" key="1">
    <citation type="submission" date="2025-08" db="UniProtKB">
        <authorList>
            <consortium name="RefSeq"/>
        </authorList>
    </citation>
    <scope>IDENTIFICATION</scope>
    <source>
        <tissue evidence="4">Whole body</tissue>
    </source>
</reference>
<protein>
    <submittedName>
        <fullName evidence="4">Uncharacterized protein LOC107064740</fullName>
    </submittedName>
</protein>
<dbReference type="Pfam" id="PF07898">
    <property type="entry name" value="DUF1676"/>
    <property type="match status" value="1"/>
</dbReference>
<keyword evidence="1" id="KW-0472">Membrane</keyword>
<feature type="transmembrane region" description="Helical" evidence="1">
    <location>
        <begin position="171"/>
        <end position="199"/>
    </location>
</feature>
<sequence>MKKSVTILLCLIFMACQNMALPTSEKSNGSENDLMATIYNDCLKKESISCIKYKVFAYVDKMLADKDDITLTDGITVVKTSNAEEGAPRSIESTDLDTLLFDRLGRFLRTHTVKVDLKGSDILGVIESAGRSLDDYSDNSVEARGKKRKAQKILGPILMAMAFKAAALLPLALGAIALIAGKALLVGKIALVISAIIGLKKLLSSQQKHVTYEVVAHPHHSSSHVVSHDDGGHGGYGGGGGAGDYGGYSGGSGHGWARSLPQDAHDIAYRGHQPQQSNA</sequence>
<dbReference type="PANTHER" id="PTHR21879:SF22">
    <property type="entry name" value="FI03362P-RELATED"/>
    <property type="match status" value="1"/>
</dbReference>
<gene>
    <name evidence="4" type="primary">LOC107064740</name>
</gene>
<keyword evidence="1" id="KW-0812">Transmembrane</keyword>
<feature type="chain" id="PRO_5046768827" evidence="2">
    <location>
        <begin position="21"/>
        <end position="279"/>
    </location>
</feature>
<accession>A0ABM1HZ50</accession>
<keyword evidence="2" id="KW-0732">Signal</keyword>
<name>A0ABM1HZ50_POLDO</name>
<keyword evidence="3" id="KW-1185">Reference proteome</keyword>
<evidence type="ECO:0000313" key="3">
    <source>
        <dbReference type="Proteomes" id="UP000694924"/>
    </source>
</evidence>
<evidence type="ECO:0000313" key="4">
    <source>
        <dbReference type="RefSeq" id="XP_015173237.1"/>
    </source>
</evidence>
<proteinExistence type="predicted"/>
<keyword evidence="1" id="KW-1133">Transmembrane helix</keyword>
<dbReference type="GeneID" id="107064740"/>
<dbReference type="PROSITE" id="PS51257">
    <property type="entry name" value="PROKAR_LIPOPROTEIN"/>
    <property type="match status" value="1"/>
</dbReference>
<dbReference type="RefSeq" id="XP_015173237.1">
    <property type="nucleotide sequence ID" value="XM_015317751.1"/>
</dbReference>
<dbReference type="Proteomes" id="UP000694924">
    <property type="component" value="Unplaced"/>
</dbReference>
<dbReference type="PANTHER" id="PTHR21879">
    <property type="entry name" value="FI03362P-RELATED-RELATED"/>
    <property type="match status" value="1"/>
</dbReference>
<evidence type="ECO:0000256" key="1">
    <source>
        <dbReference type="SAM" id="Phobius"/>
    </source>
</evidence>
<dbReference type="InterPro" id="IPR012464">
    <property type="entry name" value="DUF1676"/>
</dbReference>